<accession>A0A1L8D4H7</accession>
<protein>
    <submittedName>
        <fullName evidence="1">Maleate cis-trans isomerase</fullName>
    </submittedName>
</protein>
<keyword evidence="1" id="KW-0413">Isomerase</keyword>
<name>A0A1L8D4H7_9THEO</name>
<organism evidence="1 2">
    <name type="scientific">Carboxydothermus islandicus</name>
    <dbReference type="NCBI Taxonomy" id="661089"/>
    <lineage>
        <taxon>Bacteria</taxon>
        <taxon>Bacillati</taxon>
        <taxon>Bacillota</taxon>
        <taxon>Clostridia</taxon>
        <taxon>Thermoanaerobacterales</taxon>
        <taxon>Thermoanaerobacteraceae</taxon>
        <taxon>Carboxydothermus</taxon>
    </lineage>
</organism>
<evidence type="ECO:0000313" key="2">
    <source>
        <dbReference type="Proteomes" id="UP000187338"/>
    </source>
</evidence>
<keyword evidence="2" id="KW-1185">Reference proteome</keyword>
<dbReference type="InterPro" id="IPR026286">
    <property type="entry name" value="MaiA/AMDase"/>
</dbReference>
<dbReference type="PIRSF" id="PIRSF015736">
    <property type="entry name" value="MI"/>
    <property type="match status" value="1"/>
</dbReference>
<dbReference type="Pfam" id="PF17645">
    <property type="entry name" value="Amdase"/>
    <property type="match status" value="1"/>
</dbReference>
<gene>
    <name evidence="1" type="ORF">ciss_20030</name>
</gene>
<reference evidence="2" key="1">
    <citation type="submission" date="2016-12" db="EMBL/GenBank/DDBJ databases">
        <title>Draft Genome Sequences od Carboxydothermus pertinax and islandicus, Hydrogenogenic Carboxydotrophic Bacteria.</title>
        <authorList>
            <person name="Fukuyama Y."/>
            <person name="Ohmae K."/>
            <person name="Yoneda Y."/>
            <person name="Yoshida T."/>
            <person name="Sako Y."/>
        </authorList>
    </citation>
    <scope>NUCLEOTIDE SEQUENCE [LARGE SCALE GENOMIC DNA]</scope>
    <source>
        <strain evidence="2">SET</strain>
    </source>
</reference>
<dbReference type="RefSeq" id="WP_075866244.1">
    <property type="nucleotide sequence ID" value="NZ_BDJL01000132.1"/>
</dbReference>
<dbReference type="GO" id="GO:0016853">
    <property type="term" value="F:isomerase activity"/>
    <property type="evidence" value="ECO:0007669"/>
    <property type="project" value="UniProtKB-KW"/>
</dbReference>
<dbReference type="STRING" id="661089.ciss_20030"/>
<dbReference type="EMBL" id="BDJL01000132">
    <property type="protein sequence ID" value="GAV26070.1"/>
    <property type="molecule type" value="Genomic_DNA"/>
</dbReference>
<dbReference type="PANTHER" id="PTHR40267:SF1">
    <property type="entry name" value="BLR3294 PROTEIN"/>
    <property type="match status" value="1"/>
</dbReference>
<comment type="caution">
    <text evidence="1">The sequence shown here is derived from an EMBL/GenBank/DDBJ whole genome shotgun (WGS) entry which is preliminary data.</text>
</comment>
<evidence type="ECO:0000313" key="1">
    <source>
        <dbReference type="EMBL" id="GAV26070.1"/>
    </source>
</evidence>
<dbReference type="PANTHER" id="PTHR40267">
    <property type="entry name" value="BLR3294 PROTEIN"/>
    <property type="match status" value="1"/>
</dbReference>
<dbReference type="Gene3D" id="3.40.50.12500">
    <property type="match status" value="1"/>
</dbReference>
<dbReference type="InterPro" id="IPR053714">
    <property type="entry name" value="Iso_Racemase_Enz_sf"/>
</dbReference>
<dbReference type="OrthoDB" id="483160at2"/>
<sequence>MYGWRLRIGLMVPASNTTMESEFWRMVPEGVSIHVSRMLLENVTEEALIKMEEHVERAARELATAKVDIITFGCTSGSLVKGKGYDMAISDKITSITGIPSITTSTAVLEALQLLNIKKVAVITPYINAINKREAEFLEANGIKVQEIVGLGLVDNTEIGRQEYYVPYRIAKSLNLADCDGIFISCTNFRTIEIIEILEKELGIPVISSNQATFAAVLRRGGVNLDSVKGYGSLFSKGN</sequence>
<dbReference type="AlphaFoldDB" id="A0A1L8D4H7"/>
<proteinExistence type="predicted"/>
<dbReference type="Proteomes" id="UP000187338">
    <property type="component" value="Unassembled WGS sequence"/>
</dbReference>